<feature type="domain" description="Fido" evidence="5">
    <location>
        <begin position="1"/>
        <end position="62"/>
    </location>
</feature>
<feature type="non-terminal residue" evidence="6">
    <location>
        <position position="84"/>
    </location>
</feature>
<dbReference type="GO" id="GO:0051302">
    <property type="term" value="P:regulation of cell division"/>
    <property type="evidence" value="ECO:0007669"/>
    <property type="project" value="TreeGrafter"/>
</dbReference>
<name>W1YLH2_9ZZZZ</name>
<keyword evidence="1" id="KW-0808">Transferase</keyword>
<accession>W1YLH2</accession>
<dbReference type="AlphaFoldDB" id="W1YLH2"/>
<dbReference type="SUPFAM" id="SSF140931">
    <property type="entry name" value="Fic-like"/>
    <property type="match status" value="1"/>
</dbReference>
<evidence type="ECO:0000256" key="4">
    <source>
        <dbReference type="ARBA" id="ARBA00022840"/>
    </source>
</evidence>
<keyword evidence="2" id="KW-0548">Nucleotidyltransferase</keyword>
<evidence type="ECO:0000313" key="6">
    <source>
        <dbReference type="EMBL" id="ETJ43191.1"/>
    </source>
</evidence>
<evidence type="ECO:0000259" key="5">
    <source>
        <dbReference type="PROSITE" id="PS51459"/>
    </source>
</evidence>
<comment type="caution">
    <text evidence="6">The sequence shown here is derived from an EMBL/GenBank/DDBJ whole genome shotgun (WGS) entry which is preliminary data.</text>
</comment>
<evidence type="ECO:0000256" key="3">
    <source>
        <dbReference type="ARBA" id="ARBA00022741"/>
    </source>
</evidence>
<dbReference type="Gene3D" id="1.10.3290.10">
    <property type="entry name" value="Fido-like domain"/>
    <property type="match status" value="1"/>
</dbReference>
<evidence type="ECO:0000256" key="2">
    <source>
        <dbReference type="ARBA" id="ARBA00022695"/>
    </source>
</evidence>
<protein>
    <recommendedName>
        <fullName evidence="5">Fido domain-containing protein</fullName>
    </recommendedName>
</protein>
<dbReference type="InterPro" id="IPR036597">
    <property type="entry name" value="Fido-like_dom_sf"/>
</dbReference>
<keyword evidence="3" id="KW-0547">Nucleotide-binding</keyword>
<keyword evidence="4" id="KW-0067">ATP-binding</keyword>
<organism evidence="6">
    <name type="scientific">human gut metagenome</name>
    <dbReference type="NCBI Taxonomy" id="408170"/>
    <lineage>
        <taxon>unclassified sequences</taxon>
        <taxon>metagenomes</taxon>
        <taxon>organismal metagenomes</taxon>
    </lineage>
</organism>
<proteinExistence type="predicted"/>
<sequence>NVAHPFREGNGRSMRLWLDHMLCAELQKTIDWSQIDKEKYLSAMERSPVNDLAKSYISWNNIVWILCKVVHVPLGISLSKFFSN</sequence>
<feature type="non-terminal residue" evidence="6">
    <location>
        <position position="1"/>
    </location>
</feature>
<dbReference type="EMBL" id="AZMM01002813">
    <property type="protein sequence ID" value="ETJ43191.1"/>
    <property type="molecule type" value="Genomic_DNA"/>
</dbReference>
<dbReference type="GO" id="GO:0016779">
    <property type="term" value="F:nucleotidyltransferase activity"/>
    <property type="evidence" value="ECO:0007669"/>
    <property type="project" value="UniProtKB-KW"/>
</dbReference>
<dbReference type="InterPro" id="IPR003812">
    <property type="entry name" value="Fido"/>
</dbReference>
<dbReference type="GO" id="GO:0005524">
    <property type="term" value="F:ATP binding"/>
    <property type="evidence" value="ECO:0007669"/>
    <property type="project" value="UniProtKB-KW"/>
</dbReference>
<reference evidence="6" key="1">
    <citation type="submission" date="2013-12" db="EMBL/GenBank/DDBJ databases">
        <title>A Varibaculum cambriense genome reconstructed from a premature infant gut community with otherwise low bacterial novelty that shifts toward anaerobic metabolism during the third week of life.</title>
        <authorList>
            <person name="Brown C.T."/>
            <person name="Sharon I."/>
            <person name="Thomas B.C."/>
            <person name="Castelle C.J."/>
            <person name="Morowitz M.J."/>
            <person name="Banfield J.F."/>
        </authorList>
    </citation>
    <scope>NUCLEOTIDE SEQUENCE</scope>
</reference>
<gene>
    <name evidence="6" type="ORF">Q604_UNBC02813G0001</name>
</gene>
<dbReference type="PROSITE" id="PS51459">
    <property type="entry name" value="FIDO"/>
    <property type="match status" value="1"/>
</dbReference>
<dbReference type="PANTHER" id="PTHR39560">
    <property type="entry name" value="PROTEIN ADENYLYLTRANSFERASE FIC-RELATED"/>
    <property type="match status" value="1"/>
</dbReference>
<dbReference type="PANTHER" id="PTHR39560:SF1">
    <property type="entry name" value="PROTEIN ADENYLYLTRANSFERASE FIC-RELATED"/>
    <property type="match status" value="1"/>
</dbReference>
<evidence type="ECO:0000256" key="1">
    <source>
        <dbReference type="ARBA" id="ARBA00022679"/>
    </source>
</evidence>